<name>A0AA38C6G2_TAXCH</name>
<proteinExistence type="predicted"/>
<feature type="non-terminal residue" evidence="1">
    <location>
        <position position="103"/>
    </location>
</feature>
<dbReference type="AlphaFoldDB" id="A0AA38C6G2"/>
<evidence type="ECO:0000313" key="1">
    <source>
        <dbReference type="EMBL" id="KAH9290887.1"/>
    </source>
</evidence>
<accession>A0AA38C6G2</accession>
<comment type="caution">
    <text evidence="1">The sequence shown here is derived from an EMBL/GenBank/DDBJ whole genome shotgun (WGS) entry which is preliminary data.</text>
</comment>
<sequence>MVYIVDDEEVEILDIDHSTGMREVLDGVDKNARAYHEPMKTKKVNIGMDVEPKEVIIGDYWTDSEVEKIIELLRDFQDLFPRGYHELKGVHESLGEMKIKLKE</sequence>
<organism evidence="1 2">
    <name type="scientific">Taxus chinensis</name>
    <name type="common">Chinese yew</name>
    <name type="synonym">Taxus wallichiana var. chinensis</name>
    <dbReference type="NCBI Taxonomy" id="29808"/>
    <lineage>
        <taxon>Eukaryota</taxon>
        <taxon>Viridiplantae</taxon>
        <taxon>Streptophyta</taxon>
        <taxon>Embryophyta</taxon>
        <taxon>Tracheophyta</taxon>
        <taxon>Spermatophyta</taxon>
        <taxon>Pinopsida</taxon>
        <taxon>Pinidae</taxon>
        <taxon>Conifers II</taxon>
        <taxon>Cupressales</taxon>
        <taxon>Taxaceae</taxon>
        <taxon>Taxus</taxon>
    </lineage>
</organism>
<reference evidence="1 2" key="1">
    <citation type="journal article" date="2021" name="Nat. Plants">
        <title>The Taxus genome provides insights into paclitaxel biosynthesis.</title>
        <authorList>
            <person name="Xiong X."/>
            <person name="Gou J."/>
            <person name="Liao Q."/>
            <person name="Li Y."/>
            <person name="Zhou Q."/>
            <person name="Bi G."/>
            <person name="Li C."/>
            <person name="Du R."/>
            <person name="Wang X."/>
            <person name="Sun T."/>
            <person name="Guo L."/>
            <person name="Liang H."/>
            <person name="Lu P."/>
            <person name="Wu Y."/>
            <person name="Zhang Z."/>
            <person name="Ro D.K."/>
            <person name="Shang Y."/>
            <person name="Huang S."/>
            <person name="Yan J."/>
        </authorList>
    </citation>
    <scope>NUCLEOTIDE SEQUENCE [LARGE SCALE GENOMIC DNA]</scope>
    <source>
        <strain evidence="1">Ta-2019</strain>
    </source>
</reference>
<keyword evidence="2" id="KW-1185">Reference proteome</keyword>
<evidence type="ECO:0000313" key="2">
    <source>
        <dbReference type="Proteomes" id="UP000824469"/>
    </source>
</evidence>
<dbReference type="Proteomes" id="UP000824469">
    <property type="component" value="Unassembled WGS sequence"/>
</dbReference>
<gene>
    <name evidence="1" type="ORF">KI387_035004</name>
</gene>
<dbReference type="EMBL" id="JAHRHJ020003813">
    <property type="protein sequence ID" value="KAH9290887.1"/>
    <property type="molecule type" value="Genomic_DNA"/>
</dbReference>
<protein>
    <submittedName>
        <fullName evidence="1">Uncharacterized protein</fullName>
    </submittedName>
</protein>